<dbReference type="InterPro" id="IPR000756">
    <property type="entry name" value="Diacylglycerol_kin_accessory"/>
</dbReference>
<comment type="catalytic activity">
    <reaction evidence="6">
        <text>a 1,2-diacyl-sn-glycerol + ATP = a 1,2-diacyl-sn-glycero-3-phosphate + ADP + H(+)</text>
        <dbReference type="Rhea" id="RHEA:10272"/>
        <dbReference type="ChEBI" id="CHEBI:15378"/>
        <dbReference type="ChEBI" id="CHEBI:17815"/>
        <dbReference type="ChEBI" id="CHEBI:30616"/>
        <dbReference type="ChEBI" id="CHEBI:58608"/>
        <dbReference type="ChEBI" id="CHEBI:456216"/>
        <dbReference type="EC" id="2.7.1.107"/>
    </reaction>
</comment>
<dbReference type="GO" id="GO:0016020">
    <property type="term" value="C:membrane"/>
    <property type="evidence" value="ECO:0007669"/>
    <property type="project" value="TreeGrafter"/>
</dbReference>
<sequence>MQQAENRDFNKYYGITELENRFQTPSSDACGSDIIVATMLPQLIFKSDHSATSFSIQSKFGTGKTLLRCQYYKYLHSSEYFKILILNQQINEYLERFVKEALSHEKYCETTNCLDRWSENEFGQLLLSVLVTQFVDAYQETPFDLPNISMDQKIDLITILCFYYNGPGARNLENFVNSFLNKTDDDIYRAKNAVVQILERNIYQDKPLLTHLKRELNKLIVLRNDSKNLELLLLIAESEQYQSPIMERKIHDNVVMDLIYLTEFMRKHLKKTVVFIIEGIDENRYLFKERSVHKESLKLFYKSSVSQAILSAVMAHNFHLSLFYPKIDGIDLRDAIGRNDKFPTYEMNWNTKSLMNYADYLLQDMNKKASTCRCKSFTDFKTLVGYSNELIAIYMKDQQSIRSQLSSGDLKQQHSSDYRISTTEQSSMAPCAKQKAMGSTPILTNTTQTFTSVTEFDSSLIYGVDWSESAHFASHCWLPYSSKNSSGFPLTLAARSHTGDSPLMQCAVCCLILYTTDCSDSRKTVVNVDHELSPCRPSFFDSNTTADISVHDQHYWSYVPTLKERCMQCNRKSLSRPFYDTGNRISNQSTIDHKTRDGQITNHAKKILDENVGKKSNNLVCLWCLRNCHRQCWNSMSDNDRKSKCDYGTFGNIIVRPQWLRRVVGSVAGFRAELIDSEETDTFSPKPVVFFINKLSGGQKSEEVYRKLVRRLNPRQIFLLENDATITQAMRIYSSLANVRICVCGGDGTVGWVLSCLLEIFPTLENPPVTICPLGTGNDLSRVLGWGKQYDIKQLFRTVPQIFDAQPVALDRWLINFETLEMTTATSNYENPVVPQCLCFAIDHPKFVRSTNLSMYEHHLKPINKYFFSHLSFGLDAAIALDFHTRRIRDPSQFTSPLKNKIHYLSESRKYFKEFFFADAWNLGLYMRLICDDQDLTDSIRSCHTLVLMNSPGYAAGTNPWDSSLMNRNDELSTDQTTMNFNLTTGSPTSANRFTRQYYGDRKIEVVGLNTKEMAFIHLGVQGQRIAQCCDVHLELNRPMPAQMDGEPFFLAEPTVVKITHAGQVFVLRNEHR</sequence>
<dbReference type="GO" id="GO:0005524">
    <property type="term" value="F:ATP binding"/>
    <property type="evidence" value="ECO:0007669"/>
    <property type="project" value="UniProtKB-KW"/>
</dbReference>
<dbReference type="SUPFAM" id="SSF111331">
    <property type="entry name" value="NAD kinase/diacylglycerol kinase-like"/>
    <property type="match status" value="1"/>
</dbReference>
<accession>A0A814WU51</accession>
<proteinExistence type="inferred from homology"/>
<organism evidence="8 9">
    <name type="scientific">Rotaria magnacalcarata</name>
    <dbReference type="NCBI Taxonomy" id="392030"/>
    <lineage>
        <taxon>Eukaryota</taxon>
        <taxon>Metazoa</taxon>
        <taxon>Spiralia</taxon>
        <taxon>Gnathifera</taxon>
        <taxon>Rotifera</taxon>
        <taxon>Eurotatoria</taxon>
        <taxon>Bdelloidea</taxon>
        <taxon>Philodinida</taxon>
        <taxon>Philodinidae</taxon>
        <taxon>Rotaria</taxon>
    </lineage>
</organism>
<dbReference type="SMART" id="SM00046">
    <property type="entry name" value="DAGKc"/>
    <property type="match status" value="1"/>
</dbReference>
<feature type="domain" description="DAGKc" evidence="7">
    <location>
        <begin position="683"/>
        <end position="819"/>
    </location>
</feature>
<dbReference type="EC" id="2.7.1.107" evidence="6"/>
<evidence type="ECO:0000256" key="4">
    <source>
        <dbReference type="ARBA" id="ARBA00022777"/>
    </source>
</evidence>
<keyword evidence="4 6" id="KW-0418">Kinase</keyword>
<evidence type="ECO:0000256" key="2">
    <source>
        <dbReference type="ARBA" id="ARBA00022679"/>
    </source>
</evidence>
<comment type="caution">
    <text evidence="8">The sequence shown here is derived from an EMBL/GenBank/DDBJ whole genome shotgun (WGS) entry which is preliminary data.</text>
</comment>
<dbReference type="InterPro" id="IPR001206">
    <property type="entry name" value="Diacylglycerol_kinase_cat_dom"/>
</dbReference>
<dbReference type="AlphaFoldDB" id="A0A814WU51"/>
<dbReference type="Pfam" id="PF00781">
    <property type="entry name" value="DAGK_cat"/>
    <property type="match status" value="1"/>
</dbReference>
<evidence type="ECO:0000259" key="7">
    <source>
        <dbReference type="PROSITE" id="PS50146"/>
    </source>
</evidence>
<name>A0A814WU51_9BILA</name>
<reference evidence="8" key="1">
    <citation type="submission" date="2021-02" db="EMBL/GenBank/DDBJ databases">
        <authorList>
            <person name="Nowell W R."/>
        </authorList>
    </citation>
    <scope>NUCLEOTIDE SEQUENCE</scope>
</reference>
<dbReference type="PANTHER" id="PTHR11255">
    <property type="entry name" value="DIACYLGLYCEROL KINASE"/>
    <property type="match status" value="1"/>
</dbReference>
<evidence type="ECO:0000256" key="3">
    <source>
        <dbReference type="ARBA" id="ARBA00022741"/>
    </source>
</evidence>
<dbReference type="Pfam" id="PF00609">
    <property type="entry name" value="DAGK_acc"/>
    <property type="match status" value="1"/>
</dbReference>
<evidence type="ECO:0000256" key="1">
    <source>
        <dbReference type="ARBA" id="ARBA00009280"/>
    </source>
</evidence>
<evidence type="ECO:0000256" key="5">
    <source>
        <dbReference type="ARBA" id="ARBA00022840"/>
    </source>
</evidence>
<dbReference type="EMBL" id="CAJNOV010005346">
    <property type="protein sequence ID" value="CAF1206392.1"/>
    <property type="molecule type" value="Genomic_DNA"/>
</dbReference>
<dbReference type="InterPro" id="IPR016064">
    <property type="entry name" value="NAD/diacylglycerol_kinase_sf"/>
</dbReference>
<keyword evidence="2 6" id="KW-0808">Transferase</keyword>
<dbReference type="Gene3D" id="3.40.50.10330">
    <property type="entry name" value="Probable inorganic polyphosphate/atp-NAD kinase, domain 1"/>
    <property type="match status" value="1"/>
</dbReference>
<evidence type="ECO:0000313" key="8">
    <source>
        <dbReference type="EMBL" id="CAF1206392.1"/>
    </source>
</evidence>
<gene>
    <name evidence="8" type="ORF">CJN711_LOCUS12292</name>
</gene>
<dbReference type="InterPro" id="IPR017438">
    <property type="entry name" value="ATP-NAD_kinase_N"/>
</dbReference>
<dbReference type="GO" id="GO:0007200">
    <property type="term" value="P:phospholipase C-activating G protein-coupled receptor signaling pathway"/>
    <property type="evidence" value="ECO:0007669"/>
    <property type="project" value="InterPro"/>
</dbReference>
<dbReference type="GO" id="GO:0004143">
    <property type="term" value="F:ATP-dependent diacylglycerol kinase activity"/>
    <property type="evidence" value="ECO:0007669"/>
    <property type="project" value="UniProtKB-EC"/>
</dbReference>
<evidence type="ECO:0000313" key="9">
    <source>
        <dbReference type="Proteomes" id="UP000663855"/>
    </source>
</evidence>
<keyword evidence="3 6" id="KW-0547">Nucleotide-binding</keyword>
<protein>
    <recommendedName>
        <fullName evidence="6">Diacylglycerol kinase</fullName>
        <shortName evidence="6">DAG kinase</shortName>
        <ecNumber evidence="6">2.7.1.107</ecNumber>
    </recommendedName>
</protein>
<dbReference type="SMART" id="SM00045">
    <property type="entry name" value="DAGKa"/>
    <property type="match status" value="1"/>
</dbReference>
<evidence type="ECO:0000256" key="6">
    <source>
        <dbReference type="RuleBase" id="RU361128"/>
    </source>
</evidence>
<dbReference type="InterPro" id="IPR037607">
    <property type="entry name" value="DGK"/>
</dbReference>
<keyword evidence="5 6" id="KW-0067">ATP-binding</keyword>
<dbReference type="Proteomes" id="UP000663855">
    <property type="component" value="Unassembled WGS sequence"/>
</dbReference>
<dbReference type="Gene3D" id="2.60.200.40">
    <property type="match status" value="1"/>
</dbReference>
<dbReference type="PROSITE" id="PS50146">
    <property type="entry name" value="DAGK"/>
    <property type="match status" value="1"/>
</dbReference>
<comment type="similarity">
    <text evidence="1 6">Belongs to the eukaryotic diacylglycerol kinase family.</text>
</comment>